<protein>
    <recommendedName>
        <fullName evidence="1">Reverse transcriptase/retrotransposon-derived protein RNase H-like domain-containing protein</fullName>
    </recommendedName>
</protein>
<organism evidence="2 3">
    <name type="scientific">Lithospermum erythrorhizon</name>
    <name type="common">Purple gromwell</name>
    <name type="synonym">Lithospermum officinale var. erythrorhizon</name>
    <dbReference type="NCBI Taxonomy" id="34254"/>
    <lineage>
        <taxon>Eukaryota</taxon>
        <taxon>Viridiplantae</taxon>
        <taxon>Streptophyta</taxon>
        <taxon>Embryophyta</taxon>
        <taxon>Tracheophyta</taxon>
        <taxon>Spermatophyta</taxon>
        <taxon>Magnoliopsida</taxon>
        <taxon>eudicotyledons</taxon>
        <taxon>Gunneridae</taxon>
        <taxon>Pentapetalae</taxon>
        <taxon>asterids</taxon>
        <taxon>lamiids</taxon>
        <taxon>Boraginales</taxon>
        <taxon>Boraginaceae</taxon>
        <taxon>Boraginoideae</taxon>
        <taxon>Lithospermeae</taxon>
        <taxon>Lithospermum</taxon>
    </lineage>
</organism>
<name>A0AAV3RJ02_LITER</name>
<comment type="caution">
    <text evidence="2">The sequence shown here is derived from an EMBL/GenBank/DDBJ whole genome shotgun (WGS) entry which is preliminary data.</text>
</comment>
<dbReference type="InterPro" id="IPR021109">
    <property type="entry name" value="Peptidase_aspartic_dom_sf"/>
</dbReference>
<dbReference type="CDD" id="cd00303">
    <property type="entry name" value="retropepsin_like"/>
    <property type="match status" value="1"/>
</dbReference>
<dbReference type="PANTHER" id="PTHR33064">
    <property type="entry name" value="POL PROTEIN"/>
    <property type="match status" value="1"/>
</dbReference>
<dbReference type="InterPro" id="IPR051320">
    <property type="entry name" value="Viral_Replic_Matur_Polypro"/>
</dbReference>
<evidence type="ECO:0000259" key="1">
    <source>
        <dbReference type="Pfam" id="PF17919"/>
    </source>
</evidence>
<evidence type="ECO:0000313" key="3">
    <source>
        <dbReference type="Proteomes" id="UP001454036"/>
    </source>
</evidence>
<dbReference type="InterPro" id="IPR043502">
    <property type="entry name" value="DNA/RNA_pol_sf"/>
</dbReference>
<dbReference type="PANTHER" id="PTHR33064:SF40">
    <property type="entry name" value="REVERSE TRANSCRIPTASE_RETROTRANSPOSON-DERIVED PROTEIN RNASE H-LIKE DOMAIN-CONTAINING PROTEIN"/>
    <property type="match status" value="1"/>
</dbReference>
<evidence type="ECO:0000313" key="2">
    <source>
        <dbReference type="EMBL" id="GAA0174947.1"/>
    </source>
</evidence>
<dbReference type="FunFam" id="3.30.70.270:FF:000020">
    <property type="entry name" value="Transposon Tf2-6 polyprotein-like Protein"/>
    <property type="match status" value="1"/>
</dbReference>
<dbReference type="EMBL" id="BAABME010009316">
    <property type="protein sequence ID" value="GAA0174947.1"/>
    <property type="molecule type" value="Genomic_DNA"/>
</dbReference>
<keyword evidence="3" id="KW-1185">Reference proteome</keyword>
<dbReference type="AlphaFoldDB" id="A0AAV3RJ02"/>
<gene>
    <name evidence="2" type="ORF">LIER_28222</name>
</gene>
<dbReference type="Gene3D" id="3.30.70.270">
    <property type="match status" value="1"/>
</dbReference>
<dbReference type="Pfam" id="PF17919">
    <property type="entry name" value="RT_RNaseH_2"/>
    <property type="match status" value="1"/>
</dbReference>
<dbReference type="Proteomes" id="UP001454036">
    <property type="component" value="Unassembled WGS sequence"/>
</dbReference>
<dbReference type="SUPFAM" id="SSF56672">
    <property type="entry name" value="DNA/RNA polymerases"/>
    <property type="match status" value="1"/>
</dbReference>
<dbReference type="InterPro" id="IPR043128">
    <property type="entry name" value="Rev_trsase/Diguanyl_cyclase"/>
</dbReference>
<sequence length="415" mass="46727">MILNILLEDNKKNTSVIYKHILGHPLDFSKPLNLPPYNLQKLPFQPNPILLSPTPPSAIPIPKPNHNLTQNKLLIVAQMAERKQQNLCYNCDETHTLGHRCKTRTLYLIMLEEEKAALGNMNTNEEIVETSDLTTALQVSLNAISGTAALCTFINTGQACKQTLHILLDIGSTYTFLDVELASKLNCEVTPAPPLLVSVINGQKLFSNNIIHDFTWTTQGHTFHTPVGLLTLGACDMVPRVDWMRQHNLIEFDFANMTMSLHLQNPSKIKTMIDWPRPKHIKTLQSFLRLTGYYKRFVKGYGSIAKPLTDLLKKDAFKWTKESTMKFEILKQAMAYTLVLTMPNFSLPFVIETDASSKGLGAILMQEGRPISFLRKALSLEKLGTSVYEKELVALIHTALQQKGLTRLLGLDYNI</sequence>
<accession>A0AAV3RJ02</accession>
<feature type="domain" description="Reverse transcriptase/retrotransposon-derived protein RNase H-like" evidence="1">
    <location>
        <begin position="319"/>
        <end position="398"/>
    </location>
</feature>
<dbReference type="InterPro" id="IPR041577">
    <property type="entry name" value="RT_RNaseH_2"/>
</dbReference>
<reference evidence="2 3" key="1">
    <citation type="submission" date="2024-01" db="EMBL/GenBank/DDBJ databases">
        <title>The complete chloroplast genome sequence of Lithospermum erythrorhizon: insights into the phylogenetic relationship among Boraginaceae species and the maternal lineages of purple gromwells.</title>
        <authorList>
            <person name="Okada T."/>
            <person name="Watanabe K."/>
        </authorList>
    </citation>
    <scope>NUCLEOTIDE SEQUENCE [LARGE SCALE GENOMIC DNA]</scope>
</reference>
<proteinExistence type="predicted"/>
<dbReference type="Gene3D" id="2.40.70.10">
    <property type="entry name" value="Acid Proteases"/>
    <property type="match status" value="1"/>
</dbReference>